<organism evidence="1">
    <name type="scientific">Tarenaya spinosa</name>
    <dbReference type="NCBI Taxonomy" id="228870"/>
    <lineage>
        <taxon>Eukaryota</taxon>
        <taxon>Viridiplantae</taxon>
        <taxon>Streptophyta</taxon>
        <taxon>Embryophyta</taxon>
        <taxon>Tracheophyta</taxon>
        <taxon>Spermatophyta</taxon>
        <taxon>Magnoliopsida</taxon>
        <taxon>eudicotyledons</taxon>
        <taxon>Gunneridae</taxon>
        <taxon>Pentapetalae</taxon>
        <taxon>rosids</taxon>
        <taxon>malvids</taxon>
        <taxon>Brassicales</taxon>
        <taxon>Cleomaceae</taxon>
        <taxon>New World clade</taxon>
        <taxon>Tarenaya</taxon>
    </lineage>
</organism>
<accession>Q1KUS5</accession>
<sequence>MPAKEHGYTASYDFGVTEW</sequence>
<evidence type="ECO:0000313" key="1">
    <source>
        <dbReference type="EMBL" id="ABD96910.1"/>
    </source>
</evidence>
<reference evidence="1" key="1">
    <citation type="journal article" date="2006" name="Plant Cell">
        <title>Independent ancient polyploidy events in the sister families Brassicaceae and Cleomaceae.</title>
        <authorList>
            <person name="Schranz M.E."/>
            <person name="Mitchell-Olds T."/>
        </authorList>
    </citation>
    <scope>NUCLEOTIDE SEQUENCE</scope>
</reference>
<dbReference type="AlphaFoldDB" id="Q1KUS5"/>
<proteinExistence type="predicted"/>
<dbReference type="EMBL" id="DQ415921">
    <property type="protein sequence ID" value="ABD96910.1"/>
    <property type="molecule type" value="Genomic_DNA"/>
</dbReference>
<name>Q1KUS5_9ROSI</name>
<protein>
    <submittedName>
        <fullName evidence="1">Uncharacterized protein</fullName>
    </submittedName>
</protein>